<evidence type="ECO:0000259" key="5">
    <source>
        <dbReference type="Pfam" id="PF07940"/>
    </source>
</evidence>
<evidence type="ECO:0000256" key="1">
    <source>
        <dbReference type="ARBA" id="ARBA00022729"/>
    </source>
</evidence>
<proteinExistence type="predicted"/>
<evidence type="ECO:0000256" key="2">
    <source>
        <dbReference type="ARBA" id="ARBA00022764"/>
    </source>
</evidence>
<keyword evidence="7" id="KW-1185">Reference proteome</keyword>
<dbReference type="PANTHER" id="PTHR39210:SF1">
    <property type="entry name" value="HEPARIN-SULFATE LYASE"/>
    <property type="match status" value="1"/>
</dbReference>
<keyword evidence="2" id="KW-0574">Periplasm</keyword>
<dbReference type="Pfam" id="PF07940">
    <property type="entry name" value="Hepar_II_III_C"/>
    <property type="match status" value="1"/>
</dbReference>
<feature type="compositionally biased region" description="Basic and acidic residues" evidence="4">
    <location>
        <begin position="38"/>
        <end position="52"/>
    </location>
</feature>
<feature type="compositionally biased region" description="Gly residues" evidence="4">
    <location>
        <begin position="28"/>
        <end position="37"/>
    </location>
</feature>
<gene>
    <name evidence="6" type="ORF">P8A22_36710</name>
</gene>
<protein>
    <submittedName>
        <fullName evidence="6">Heparinase II/III family protein</fullName>
    </submittedName>
</protein>
<evidence type="ECO:0000313" key="6">
    <source>
        <dbReference type="EMBL" id="WLQ44953.1"/>
    </source>
</evidence>
<feature type="compositionally biased region" description="Gly residues" evidence="4">
    <location>
        <begin position="88"/>
        <end position="102"/>
    </location>
</feature>
<feature type="compositionally biased region" description="Low complexity" evidence="4">
    <location>
        <begin position="107"/>
        <end position="118"/>
    </location>
</feature>
<organism evidence="6 7">
    <name type="scientific">Streptomyces laculatispora</name>
    <dbReference type="NCBI Taxonomy" id="887464"/>
    <lineage>
        <taxon>Bacteria</taxon>
        <taxon>Bacillati</taxon>
        <taxon>Actinomycetota</taxon>
        <taxon>Actinomycetes</taxon>
        <taxon>Kitasatosporales</taxon>
        <taxon>Streptomycetaceae</taxon>
        <taxon>Streptomyces</taxon>
    </lineage>
</organism>
<evidence type="ECO:0000256" key="4">
    <source>
        <dbReference type="SAM" id="MobiDB-lite"/>
    </source>
</evidence>
<name>A0ABY9IFX1_9ACTN</name>
<feature type="compositionally biased region" description="Low complexity" evidence="4">
    <location>
        <begin position="60"/>
        <end position="87"/>
    </location>
</feature>
<feature type="region of interest" description="Disordered" evidence="4">
    <location>
        <begin position="1"/>
        <end position="122"/>
    </location>
</feature>
<dbReference type="Gene3D" id="2.70.98.70">
    <property type="match status" value="1"/>
</dbReference>
<dbReference type="Proteomes" id="UP001229952">
    <property type="component" value="Chromosome"/>
</dbReference>
<dbReference type="InterPro" id="IPR012480">
    <property type="entry name" value="Hepar_II_III_C"/>
</dbReference>
<dbReference type="EMBL" id="CP120992">
    <property type="protein sequence ID" value="WLQ44953.1"/>
    <property type="molecule type" value="Genomic_DNA"/>
</dbReference>
<dbReference type="PANTHER" id="PTHR39210">
    <property type="entry name" value="HEPARIN-SULFATE LYASE"/>
    <property type="match status" value="1"/>
</dbReference>
<accession>A0ABY9IFX1</accession>
<evidence type="ECO:0000313" key="7">
    <source>
        <dbReference type="Proteomes" id="UP001229952"/>
    </source>
</evidence>
<keyword evidence="1" id="KW-0732">Signal</keyword>
<feature type="domain" description="Heparinase II/III-like C-terminal" evidence="5">
    <location>
        <begin position="125"/>
        <end position="213"/>
    </location>
</feature>
<reference evidence="6 7" key="1">
    <citation type="submission" date="2023-03" db="EMBL/GenBank/DDBJ databases">
        <title>Isolation and description of six Streptomyces strains from soil environments, able to metabolize different microbial glucans.</title>
        <authorList>
            <person name="Widen T."/>
            <person name="Larsbrink J."/>
        </authorList>
    </citation>
    <scope>NUCLEOTIDE SEQUENCE [LARGE SCALE GENOMIC DNA]</scope>
    <source>
        <strain evidence="6 7">Mut2</strain>
    </source>
</reference>
<evidence type="ECO:0000256" key="3">
    <source>
        <dbReference type="ARBA" id="ARBA00023239"/>
    </source>
</evidence>
<sequence length="373" mass="38154">MGVGGQHLLPRVRPAGGAAGAAGHRPGGRSGRCGGCAGRDDGRAGDDRDAGRHAARAARRSVSARPAGSGVARTGLAGAAVGPVRRAGSGGGTGSGRAGCGGRRSRPGAGRLVRRPGAAGPPAPGALTVFTAAGYAVLRVAGIHAVLDFGPHGGSHGHRDKLSLYLYGDTTAWQPDPGQVPYAHAEFRDLYASTQAHPAFRVDGAEQAECTGALLGSDSRSVTAEVTTAYEGVRAVRRIVAGEGFLVDLLTVTAGEARRITAQLRPGTALDVQLQATGPVRTTWYGDETLHGWHTHRAGVPVRPVSAPGPGPADDPQRVRTRVDFTAVTDRVTFASVYQAGSAGPAVTDVRLEDDGLAVRLADGSTARFRSED</sequence>
<keyword evidence="3" id="KW-0456">Lyase</keyword>
<feature type="compositionally biased region" description="Low complexity" evidence="4">
    <location>
        <begin position="11"/>
        <end position="24"/>
    </location>
</feature>